<feature type="active site" description="Proton acceptor" evidence="3">
    <location>
        <position position="92"/>
    </location>
</feature>
<sequence>MMAFVPLNSHPNPQNVLVIGGGDGGVVREVAKHPAVKSIVMCEIDEEVVNACKEHIPSLACGFDDPRLTLHIGDGLEFLCSYPGQFDVIITDSTDPVVGDSDHQKSKDGPAMSLFNEEYYTKLHEKLTPEGILCSQGESMWLHKELIGSLLAKSRTVYPVVDYAYTCTPSYPSGQIGLIMCSKNPKTIFREPVLSWTADELKQYGLKYYNTDIHSAAFTLPTFMQEFLNTL</sequence>
<comment type="similarity">
    <text evidence="1">Belongs to the spermidine/spermine synthase family.</text>
</comment>
<dbReference type="AlphaFoldDB" id="A0A2P2HXJ7"/>
<dbReference type="InterPro" id="IPR030374">
    <property type="entry name" value="PABS"/>
</dbReference>
<dbReference type="EMBL" id="IACF01000748">
    <property type="protein sequence ID" value="LAB66504.1"/>
    <property type="molecule type" value="mRNA"/>
</dbReference>
<proteinExistence type="evidence at transcript level"/>
<evidence type="ECO:0000256" key="3">
    <source>
        <dbReference type="PROSITE-ProRule" id="PRU00354"/>
    </source>
</evidence>
<evidence type="ECO:0000313" key="6">
    <source>
        <dbReference type="EMBL" id="LAC20509.1"/>
    </source>
</evidence>
<dbReference type="PROSITE" id="PS51006">
    <property type="entry name" value="PABS_2"/>
    <property type="match status" value="1"/>
</dbReference>
<organism evidence="5">
    <name type="scientific">Hirondellea gigas</name>
    <dbReference type="NCBI Taxonomy" id="1518452"/>
    <lineage>
        <taxon>Eukaryota</taxon>
        <taxon>Metazoa</taxon>
        <taxon>Ecdysozoa</taxon>
        <taxon>Arthropoda</taxon>
        <taxon>Crustacea</taxon>
        <taxon>Multicrustacea</taxon>
        <taxon>Malacostraca</taxon>
        <taxon>Eumalacostraca</taxon>
        <taxon>Peracarida</taxon>
        <taxon>Amphipoda</taxon>
        <taxon>Amphilochidea</taxon>
        <taxon>Lysianassida</taxon>
        <taxon>Lysianassidira</taxon>
        <taxon>Lysianassoidea</taxon>
        <taxon>Lysianassidae</taxon>
        <taxon>Hirondellea</taxon>
    </lineage>
</organism>
<dbReference type="EMBL" id="IACT01001148">
    <property type="protein sequence ID" value="LAC20509.1"/>
    <property type="molecule type" value="mRNA"/>
</dbReference>
<protein>
    <submittedName>
        <fullName evidence="5">Spermidine synthase-like</fullName>
    </submittedName>
</protein>
<keyword evidence="2 3" id="KW-0808">Transferase</keyword>
<reference evidence="5" key="2">
    <citation type="journal article" date="2018" name="Biosci. Biotechnol. Biochem.">
        <title>Polysaccharide hydrolase of the hadal zone amphipods Hirondellea gigas.</title>
        <authorList>
            <person name="Kobayashi H."/>
            <person name="Nagahama T."/>
            <person name="Arai W."/>
            <person name="Sasagawa Y."/>
            <person name="Umeda M."/>
            <person name="Hayashi T."/>
            <person name="Nikaido I."/>
            <person name="Watanabe H."/>
            <person name="Oguri K."/>
            <person name="Kitazato H."/>
            <person name="Fujioka K."/>
            <person name="Kido Y."/>
            <person name="Takami H."/>
        </authorList>
    </citation>
    <scope>NUCLEOTIDE SEQUENCE</scope>
    <source>
        <tissue evidence="5">Whole body</tissue>
    </source>
</reference>
<evidence type="ECO:0000313" key="5">
    <source>
        <dbReference type="EMBL" id="LAB66504.1"/>
    </source>
</evidence>
<dbReference type="InterPro" id="IPR029063">
    <property type="entry name" value="SAM-dependent_MTases_sf"/>
</dbReference>
<dbReference type="Gene3D" id="3.40.50.150">
    <property type="entry name" value="Vaccinia Virus protein VP39"/>
    <property type="match status" value="1"/>
</dbReference>
<evidence type="ECO:0000256" key="2">
    <source>
        <dbReference type="ARBA" id="ARBA00022679"/>
    </source>
</evidence>
<evidence type="ECO:0000256" key="1">
    <source>
        <dbReference type="ARBA" id="ARBA00007867"/>
    </source>
</evidence>
<dbReference type="PANTHER" id="PTHR11558:SF11">
    <property type="entry name" value="SPERMIDINE SYNTHASE"/>
    <property type="match status" value="1"/>
</dbReference>
<dbReference type="SUPFAM" id="SSF53335">
    <property type="entry name" value="S-adenosyl-L-methionine-dependent methyltransferases"/>
    <property type="match status" value="1"/>
</dbReference>
<dbReference type="PANTHER" id="PTHR11558">
    <property type="entry name" value="SPERMIDINE/SPERMINE SYNTHASE"/>
    <property type="match status" value="1"/>
</dbReference>
<keyword evidence="3" id="KW-0620">Polyamine biosynthesis</keyword>
<dbReference type="GO" id="GO:0004766">
    <property type="term" value="F:spermidine synthase activity"/>
    <property type="evidence" value="ECO:0007669"/>
    <property type="project" value="TreeGrafter"/>
</dbReference>
<dbReference type="GO" id="GO:0008295">
    <property type="term" value="P:spermidine biosynthetic process"/>
    <property type="evidence" value="ECO:0007669"/>
    <property type="project" value="TreeGrafter"/>
</dbReference>
<accession>A0A2P2HXJ7</accession>
<dbReference type="FunFam" id="3.40.50.150:FF:000013">
    <property type="entry name" value="Spermidine synthase"/>
    <property type="match status" value="1"/>
</dbReference>
<dbReference type="HAMAP" id="MF_00198">
    <property type="entry name" value="Spermidine_synth"/>
    <property type="match status" value="1"/>
</dbReference>
<dbReference type="GO" id="GO:0005829">
    <property type="term" value="C:cytosol"/>
    <property type="evidence" value="ECO:0007669"/>
    <property type="project" value="TreeGrafter"/>
</dbReference>
<name>A0A2P2HXJ7_9CRUS</name>
<dbReference type="InterPro" id="IPR001045">
    <property type="entry name" value="Spermi_synthase"/>
</dbReference>
<evidence type="ECO:0000259" key="4">
    <source>
        <dbReference type="PROSITE" id="PS51006"/>
    </source>
</evidence>
<dbReference type="PROSITE" id="PS01330">
    <property type="entry name" value="PABS_1"/>
    <property type="match status" value="1"/>
</dbReference>
<dbReference type="CDD" id="cd02440">
    <property type="entry name" value="AdoMet_MTases"/>
    <property type="match status" value="1"/>
</dbReference>
<feature type="domain" description="PABS" evidence="4">
    <location>
        <begin position="1"/>
        <end position="183"/>
    </location>
</feature>
<reference evidence="6" key="1">
    <citation type="submission" date="2017-11" db="EMBL/GenBank/DDBJ databases">
        <title>The sensing device of the deep-sea amphipod.</title>
        <authorList>
            <person name="Kobayashi H."/>
            <person name="Nagahama T."/>
            <person name="Arai W."/>
            <person name="Sasagawa Y."/>
            <person name="Umeda M."/>
            <person name="Hayashi T."/>
            <person name="Nikaido I."/>
            <person name="Watanabe H."/>
            <person name="Oguri K."/>
            <person name="Kitazato H."/>
            <person name="Fujioka K."/>
            <person name="Kido Y."/>
            <person name="Takami H."/>
        </authorList>
    </citation>
    <scope>NUCLEOTIDE SEQUENCE</scope>
    <source>
        <tissue evidence="6">Whole body</tissue>
    </source>
</reference>
<dbReference type="Pfam" id="PF01564">
    <property type="entry name" value="Spermine_synth"/>
    <property type="match status" value="1"/>
</dbReference>
<dbReference type="InterPro" id="IPR030373">
    <property type="entry name" value="PABS_CS"/>
</dbReference>